<comment type="subcellular location">
    <subcellularLocation>
        <location evidence="1">Cell membrane</location>
        <topology evidence="1">Multi-pass membrane protein</topology>
    </subcellularLocation>
</comment>
<evidence type="ECO:0000313" key="7">
    <source>
        <dbReference type="EMBL" id="MEZ7198052.1"/>
    </source>
</evidence>
<evidence type="ECO:0000256" key="3">
    <source>
        <dbReference type="ARBA" id="ARBA00022692"/>
    </source>
</evidence>
<dbReference type="Pfam" id="PF01810">
    <property type="entry name" value="LysE"/>
    <property type="match status" value="1"/>
</dbReference>
<keyword evidence="5 6" id="KW-0472">Membrane</keyword>
<feature type="transmembrane region" description="Helical" evidence="6">
    <location>
        <begin position="38"/>
        <end position="57"/>
    </location>
</feature>
<dbReference type="RefSeq" id="WP_371387551.1">
    <property type="nucleotide sequence ID" value="NZ_JBGLYH010000050.1"/>
</dbReference>
<evidence type="ECO:0000256" key="6">
    <source>
        <dbReference type="SAM" id="Phobius"/>
    </source>
</evidence>
<evidence type="ECO:0000256" key="1">
    <source>
        <dbReference type="ARBA" id="ARBA00004651"/>
    </source>
</evidence>
<dbReference type="PANTHER" id="PTHR30086">
    <property type="entry name" value="ARGININE EXPORTER PROTEIN ARGO"/>
    <property type="match status" value="1"/>
</dbReference>
<dbReference type="Proteomes" id="UP001568698">
    <property type="component" value="Unassembled WGS sequence"/>
</dbReference>
<name>A0ABV4K502_9BACT</name>
<dbReference type="PANTHER" id="PTHR30086:SF20">
    <property type="entry name" value="ARGININE EXPORTER PROTEIN ARGO-RELATED"/>
    <property type="match status" value="1"/>
</dbReference>
<organism evidence="7 8">
    <name type="scientific">Pseudodesulfovibrio karagichevae</name>
    <dbReference type="NCBI Taxonomy" id="3239305"/>
    <lineage>
        <taxon>Bacteria</taxon>
        <taxon>Pseudomonadati</taxon>
        <taxon>Thermodesulfobacteriota</taxon>
        <taxon>Desulfovibrionia</taxon>
        <taxon>Desulfovibrionales</taxon>
        <taxon>Desulfovibrionaceae</taxon>
    </lineage>
</organism>
<evidence type="ECO:0000313" key="8">
    <source>
        <dbReference type="Proteomes" id="UP001568698"/>
    </source>
</evidence>
<dbReference type="InterPro" id="IPR001123">
    <property type="entry name" value="LeuE-type"/>
</dbReference>
<evidence type="ECO:0000256" key="2">
    <source>
        <dbReference type="ARBA" id="ARBA00022475"/>
    </source>
</evidence>
<comment type="caution">
    <text evidence="7">The sequence shown here is derived from an EMBL/GenBank/DDBJ whole genome shotgun (WGS) entry which is preliminary data.</text>
</comment>
<keyword evidence="3 6" id="KW-0812">Transmembrane</keyword>
<gene>
    <name evidence="7" type="ORF">AB6M95_14955</name>
</gene>
<sequence length="212" mass="22704">MFGVHDFFLFVLSGLLLNITPGQDVFYIVSRGASHGWKIGSVAALGVGTGCFVHVFAAALGLSAILATSAMAFTVVKFVGAAYLIWVGLTMWRKNGNGHDAENDEFFRVNVRKIYSQGFWTNALNPKVALFFMAFLPQFVAADAPNKPLAFLFLGVVFTLNGTLVNLAYAWSAARVSARLGRGGAFGTWAKRAAGTLFIGLGIRLAMADPVS</sequence>
<feature type="transmembrane region" description="Helical" evidence="6">
    <location>
        <begin position="124"/>
        <end position="142"/>
    </location>
</feature>
<evidence type="ECO:0000256" key="4">
    <source>
        <dbReference type="ARBA" id="ARBA00022989"/>
    </source>
</evidence>
<keyword evidence="8" id="KW-1185">Reference proteome</keyword>
<feature type="transmembrane region" description="Helical" evidence="6">
    <location>
        <begin position="149"/>
        <end position="169"/>
    </location>
</feature>
<proteinExistence type="predicted"/>
<accession>A0ABV4K502</accession>
<dbReference type="EMBL" id="JBGLYH010000050">
    <property type="protein sequence ID" value="MEZ7198052.1"/>
    <property type="molecule type" value="Genomic_DNA"/>
</dbReference>
<feature type="transmembrane region" description="Helical" evidence="6">
    <location>
        <begin position="64"/>
        <end position="86"/>
    </location>
</feature>
<reference evidence="7 8" key="1">
    <citation type="submission" date="2024-08" db="EMBL/GenBank/DDBJ databases">
        <title>Sulfate-reducing bacteria isolated from formation water of the oil field in Kazakhstan and description of Pseudodesulfovibrio sp.</title>
        <authorList>
            <person name="Bidzhieva S.K."/>
            <person name="Tourova T.P."/>
            <person name="Grouzdev D.S."/>
            <person name="Beletsky A.V."/>
            <person name="Sokolova D.S."/>
            <person name="Samigullina S.R."/>
            <person name="Poltaraus A.B."/>
            <person name="Avtukh A.N."/>
            <person name="Tereshina V.M."/>
            <person name="Zhaparov N.S."/>
            <person name="Mardanov A.V."/>
            <person name="Nazina T.N."/>
        </authorList>
    </citation>
    <scope>NUCLEOTIDE SEQUENCE [LARGE SCALE GENOMIC DNA]</scope>
    <source>
        <strain evidence="7 8">9FUS</strain>
    </source>
</reference>
<evidence type="ECO:0000256" key="5">
    <source>
        <dbReference type="ARBA" id="ARBA00023136"/>
    </source>
</evidence>
<dbReference type="PIRSF" id="PIRSF006324">
    <property type="entry name" value="LeuE"/>
    <property type="match status" value="1"/>
</dbReference>
<keyword evidence="2" id="KW-1003">Cell membrane</keyword>
<keyword evidence="4 6" id="KW-1133">Transmembrane helix</keyword>
<protein>
    <submittedName>
        <fullName evidence="7">LysE family translocator</fullName>
    </submittedName>
</protein>